<dbReference type="InterPro" id="IPR045012">
    <property type="entry name" value="NLP"/>
</dbReference>
<proteinExistence type="predicted"/>
<feature type="domain" description="NLP1-9 GAF" evidence="1">
    <location>
        <begin position="257"/>
        <end position="419"/>
    </location>
</feature>
<evidence type="ECO:0000259" key="1">
    <source>
        <dbReference type="Pfam" id="PF22922"/>
    </source>
</evidence>
<protein>
    <submittedName>
        <fullName evidence="2">NIN like protein 7</fullName>
    </submittedName>
</protein>
<sequence length="543" mass="62970">MAEPEIYRTKDDFKEHVHKELNWSRIDFDGITRDAYPISDNDWHGNWNPYYWIFWSREHDDSDTLMTLPYDNLRFFSHAPNNLKVKDKVKLALRKFLLHYRAMETLVQFWAATTTLDGRTLLTTQDQPFALTRFSNRLCEYRMISKDYTFYVDGRNGEEELGIPGRVYLNKCPECTPNVEYYSVKEHPQRNRALRCGVRQSWTLPVIEHSSQICVGVLELVGGFWLRSTLDSLYTAFQGLGLECSDSCKHHETREKNDNEAHKDAFNEIERVLKLVCKIYKLPLARTWVPCGACKTLLPVKDLYMYRNYYDVTMLNLHDFSIGRLGHHLRNGIGIVGRVLSSLNLLYCSDVTQFSMAEYPLAHFARQCRLKSCFVISLRSNYTENDVYVLEIFLPASNKDKDPLTSLTKILETMKKEFKTFRLASGEELGKELSVEVIEFQNGKKRHYVQTLYVTGSLPSLEPLQNRGEIMQVDSSNHQSIDAGQCKIDVNHPPELGTKKTAGREYKNTGVRIESPYEDILHYSKRSRCDAARNLQGKNTLKN</sequence>
<dbReference type="PANTHER" id="PTHR32002">
    <property type="entry name" value="PROTEIN NLP8"/>
    <property type="match status" value="1"/>
</dbReference>
<accession>A0A7J0DM66</accession>
<evidence type="ECO:0000313" key="2">
    <source>
        <dbReference type="EMBL" id="GFS38073.1"/>
    </source>
</evidence>
<dbReference type="PANTHER" id="PTHR32002:SF77">
    <property type="entry name" value="PROTEIN NLP6-LIKE ISOFORM X1"/>
    <property type="match status" value="1"/>
</dbReference>
<comment type="caution">
    <text evidence="2">The sequence shown here is derived from an EMBL/GenBank/DDBJ whole genome shotgun (WGS) entry which is preliminary data.</text>
</comment>
<dbReference type="GO" id="GO:0003700">
    <property type="term" value="F:DNA-binding transcription factor activity"/>
    <property type="evidence" value="ECO:0007669"/>
    <property type="project" value="InterPro"/>
</dbReference>
<dbReference type="EMBL" id="BJWL01000300">
    <property type="protein sequence ID" value="GFS38073.1"/>
    <property type="molecule type" value="Genomic_DNA"/>
</dbReference>
<name>A0A7J0DM66_9ERIC</name>
<dbReference type="InterPro" id="IPR055081">
    <property type="entry name" value="NLP1-9_GAF"/>
</dbReference>
<dbReference type="AlphaFoldDB" id="A0A7J0DM66"/>
<dbReference type="Proteomes" id="UP000585474">
    <property type="component" value="Unassembled WGS sequence"/>
</dbReference>
<gene>
    <name evidence="2" type="ORF">Acr_00g0055460</name>
</gene>
<evidence type="ECO:0000313" key="3">
    <source>
        <dbReference type="Proteomes" id="UP000585474"/>
    </source>
</evidence>
<organism evidence="2 3">
    <name type="scientific">Actinidia rufa</name>
    <dbReference type="NCBI Taxonomy" id="165716"/>
    <lineage>
        <taxon>Eukaryota</taxon>
        <taxon>Viridiplantae</taxon>
        <taxon>Streptophyta</taxon>
        <taxon>Embryophyta</taxon>
        <taxon>Tracheophyta</taxon>
        <taxon>Spermatophyta</taxon>
        <taxon>Magnoliopsida</taxon>
        <taxon>eudicotyledons</taxon>
        <taxon>Gunneridae</taxon>
        <taxon>Pentapetalae</taxon>
        <taxon>asterids</taxon>
        <taxon>Ericales</taxon>
        <taxon>Actinidiaceae</taxon>
        <taxon>Actinidia</taxon>
    </lineage>
</organism>
<dbReference type="Pfam" id="PF22922">
    <property type="entry name" value="GAF_NLP"/>
    <property type="match status" value="1"/>
</dbReference>
<reference evidence="3" key="1">
    <citation type="submission" date="2019-07" db="EMBL/GenBank/DDBJ databases">
        <title>De Novo Assembly of kiwifruit Actinidia rufa.</title>
        <authorList>
            <person name="Sugita-Konishi S."/>
            <person name="Sato K."/>
            <person name="Mori E."/>
            <person name="Abe Y."/>
            <person name="Kisaki G."/>
            <person name="Hamano K."/>
            <person name="Suezawa K."/>
            <person name="Otani M."/>
            <person name="Fukuda T."/>
            <person name="Manabe T."/>
            <person name="Gomi K."/>
            <person name="Tabuchi M."/>
            <person name="Akimitsu K."/>
            <person name="Kataoka I."/>
        </authorList>
    </citation>
    <scope>NUCLEOTIDE SEQUENCE [LARGE SCALE GENOMIC DNA]</scope>
    <source>
        <strain evidence="3">cv. Fuchu</strain>
    </source>
</reference>
<keyword evidence="3" id="KW-1185">Reference proteome</keyword>
<dbReference type="OrthoDB" id="1703696at2759"/>